<reference evidence="3" key="2">
    <citation type="submission" date="2020-04" db="EMBL/GenBank/DDBJ databases">
        <authorList>
            <person name="Santos R.A.C."/>
            <person name="Steenwyk J.L."/>
            <person name="Rivero-Menendez O."/>
            <person name="Mead M.E."/>
            <person name="Silva L.P."/>
            <person name="Bastos R.W."/>
            <person name="Alastruey-Izquierdo A."/>
            <person name="Goldman G.H."/>
            <person name="Rokas A."/>
        </authorList>
    </citation>
    <scope>NUCLEOTIDE SEQUENCE</scope>
    <source>
        <strain evidence="3">CNM-CM6805</strain>
    </source>
</reference>
<dbReference type="GO" id="GO:0051015">
    <property type="term" value="F:actin filament binding"/>
    <property type="evidence" value="ECO:0007669"/>
    <property type="project" value="TreeGrafter"/>
</dbReference>
<dbReference type="EMBL" id="JAAAPX010000009">
    <property type="protein sequence ID" value="KAF4243910.1"/>
    <property type="molecule type" value="Genomic_DNA"/>
</dbReference>
<reference evidence="3" key="1">
    <citation type="journal article" date="2020" name="bioRxiv">
        <title>Genomic and phenotypic heterogeneity of clinical isolates of the human pathogens Aspergillus fumigatus, Aspergillus lentulus and Aspergillus fumigatiaffinis.</title>
        <authorList>
            <person name="dos Santos R.A.C."/>
            <person name="Steenwyk J.L."/>
            <person name="Rivero-Menendez O."/>
            <person name="Mead M.E."/>
            <person name="Silva L.P."/>
            <person name="Bastos R.W."/>
            <person name="Alastruey-Izquierdo A."/>
            <person name="Goldman G.H."/>
            <person name="Rokas A."/>
        </authorList>
    </citation>
    <scope>NUCLEOTIDE SEQUENCE</scope>
    <source>
        <strain evidence="3">CNM-CM6805</strain>
    </source>
</reference>
<gene>
    <name evidence="3" type="ORF">CNMCM6805_010421</name>
</gene>
<feature type="region of interest" description="Disordered" evidence="2">
    <location>
        <begin position="250"/>
        <end position="269"/>
    </location>
</feature>
<dbReference type="GO" id="GO:0005737">
    <property type="term" value="C:cytoplasm"/>
    <property type="evidence" value="ECO:0007669"/>
    <property type="project" value="TreeGrafter"/>
</dbReference>
<sequence>MDSPSSEPEPTRRRSRLPPSPGPSESGRRQHRRPVLPEEHPKTRPVPTTHHSEGLDALTRAPPSQVNEHRPREQSGQHDGLLSLLRRKLHDLTEIVDVFVSKLEERSDRVKELTKLNAALESDVKQQKDEISRIKAQLVDERSERILFQTESKRAAEAKLEEKRREFARLLGDKDDDLASLQGKLEESEKQGQARVEEGKQQLAVTNTELGDLRGQIKILKAQRENLKKDLEAQTSRVNALETERQQLAKEAEEIKQTSREKEPEQNLSDVRAQLVALQAENTDLRENAKKRESRIHGLKKRVGEVEVKLASLHIASKTPVLQQHDTPGLVAHASEQAGKDLDAAQSRITELEKQSSTLQHDLQDSETELSRLRSDLSKANEQIETHERDLLNERQANEVLQSQIAQLVDDLRQKEDEALKIREHITPEEDATTSLRVQGLSQDLKTEKSRGNRLQTELGEIVAENERLKQALVDLEGRADDAMKAREEAERQLSVSQTDRDAKFMAEIERIQAELQEKGRQLSDLETRRDASIESDAQIKREIEELHGNLRDAELRYREEKRRREELLSQKAVLESKQTQLTQQVHRLTSARRQAQSDVVRNLQQEIATKEETITGLETQIQLLGTRLKDIQGFAFDLKRNAARRKIDDGFIRDRLEYEFRDGTRHWAKTWGANKFTTDLQQSDMGELRVQLQKVAEVRTDVRLVVQLETIDPRLVVDALLSRYLVDNIFPESSNASGGHDEVSMESALSKFLIELYKAFMHVDELKAHSWRSQTLGLFKQSELGSVTEEDSPSKGEGTRDWHGLAQRFLEGPVRFFLKPVSSSEHQAQVEQLVELMSETADLSLYIRRQHTALQIRGFEHYQGQAFRHDSPEMELDRYHGMDPDDSRRDGDRIRMVVKPGFFAPGPANGERKVWAKAVVLLP</sequence>
<feature type="compositionally biased region" description="Basic and acidic residues" evidence="2">
    <location>
        <begin position="250"/>
        <end position="265"/>
    </location>
</feature>
<dbReference type="PANTHER" id="PTHR45615:SF40">
    <property type="entry name" value="MYOSIN HEAVY CHAIN, NON-MUSCLE"/>
    <property type="match status" value="1"/>
</dbReference>
<comment type="caution">
    <text evidence="3">The sequence shown here is derived from an EMBL/GenBank/DDBJ whole genome shotgun (WGS) entry which is preliminary data.</text>
</comment>
<evidence type="ECO:0000313" key="4">
    <source>
        <dbReference type="Proteomes" id="UP000653565"/>
    </source>
</evidence>
<dbReference type="GO" id="GO:0016460">
    <property type="term" value="C:myosin II complex"/>
    <property type="evidence" value="ECO:0007669"/>
    <property type="project" value="TreeGrafter"/>
</dbReference>
<dbReference type="Proteomes" id="UP000653565">
    <property type="component" value="Unassembled WGS sequence"/>
</dbReference>
<accession>A0A8H4MH68</accession>
<feature type="region of interest" description="Disordered" evidence="2">
    <location>
        <begin position="1"/>
        <end position="79"/>
    </location>
</feature>
<proteinExistence type="predicted"/>
<dbReference type="PANTHER" id="PTHR45615">
    <property type="entry name" value="MYOSIN HEAVY CHAIN, NON-MUSCLE"/>
    <property type="match status" value="1"/>
</dbReference>
<organism evidence="3 4">
    <name type="scientific">Aspergillus fumigatiaffinis</name>
    <dbReference type="NCBI Taxonomy" id="340414"/>
    <lineage>
        <taxon>Eukaryota</taxon>
        <taxon>Fungi</taxon>
        <taxon>Dikarya</taxon>
        <taxon>Ascomycota</taxon>
        <taxon>Pezizomycotina</taxon>
        <taxon>Eurotiomycetes</taxon>
        <taxon>Eurotiomycetidae</taxon>
        <taxon>Eurotiales</taxon>
        <taxon>Aspergillaceae</taxon>
        <taxon>Aspergillus</taxon>
        <taxon>Aspergillus subgen. Fumigati</taxon>
    </lineage>
</organism>
<evidence type="ECO:0000256" key="1">
    <source>
        <dbReference type="SAM" id="Coils"/>
    </source>
</evidence>
<keyword evidence="4" id="KW-1185">Reference proteome</keyword>
<dbReference type="GO" id="GO:0032982">
    <property type="term" value="C:myosin filament"/>
    <property type="evidence" value="ECO:0007669"/>
    <property type="project" value="TreeGrafter"/>
</dbReference>
<evidence type="ECO:0000256" key="2">
    <source>
        <dbReference type="SAM" id="MobiDB-lite"/>
    </source>
</evidence>
<feature type="compositionally biased region" description="Basic and acidic residues" evidence="2">
    <location>
        <begin position="67"/>
        <end position="76"/>
    </location>
</feature>
<feature type="coiled-coil region" evidence="1">
    <location>
        <begin position="335"/>
        <end position="425"/>
    </location>
</feature>
<protein>
    <submittedName>
        <fullName evidence="3">Uncharacterized protein</fullName>
    </submittedName>
</protein>
<name>A0A8H4MH68_9EURO</name>
<keyword evidence="1" id="KW-0175">Coiled coil</keyword>
<dbReference type="AlphaFoldDB" id="A0A8H4MH68"/>
<evidence type="ECO:0000313" key="3">
    <source>
        <dbReference type="EMBL" id="KAF4243910.1"/>
    </source>
</evidence>
<dbReference type="GO" id="GO:0000146">
    <property type="term" value="F:microfilament motor activity"/>
    <property type="evidence" value="ECO:0007669"/>
    <property type="project" value="TreeGrafter"/>
</dbReference>
<feature type="coiled-coil region" evidence="1">
    <location>
        <begin position="459"/>
        <end position="621"/>
    </location>
</feature>